<evidence type="ECO:0000313" key="3">
    <source>
        <dbReference type="Proteomes" id="UP000557717"/>
    </source>
</evidence>
<dbReference type="EMBL" id="JACHFD010000065">
    <property type="protein sequence ID" value="MBB5354001.1"/>
    <property type="molecule type" value="Genomic_DNA"/>
</dbReference>
<feature type="region of interest" description="Disordered" evidence="1">
    <location>
        <begin position="62"/>
        <end position="93"/>
    </location>
</feature>
<evidence type="ECO:0000313" key="2">
    <source>
        <dbReference type="EMBL" id="MBB5354001.1"/>
    </source>
</evidence>
<dbReference type="Proteomes" id="UP000557717">
    <property type="component" value="Unassembled WGS sequence"/>
</dbReference>
<sequence length="93" mass="10646">MNQQKLLDEVQRLEDDGYVVILKWDGERPNGKKTLLISLPGTDLFIRRDSDDMWASLDSALEEARRTEPKQAERDRRKTPVEPVVPLPSDGAE</sequence>
<name>A0A840VN13_9BACT</name>
<feature type="compositionally biased region" description="Basic and acidic residues" evidence="1">
    <location>
        <begin position="62"/>
        <end position="80"/>
    </location>
</feature>
<proteinExistence type="predicted"/>
<reference evidence="2 3" key="1">
    <citation type="submission" date="2020-08" db="EMBL/GenBank/DDBJ databases">
        <title>Genomic Encyclopedia of Type Strains, Phase IV (KMG-IV): sequencing the most valuable type-strain genomes for metagenomic binning, comparative biology and taxonomic classification.</title>
        <authorList>
            <person name="Goeker M."/>
        </authorList>
    </citation>
    <scope>NUCLEOTIDE SEQUENCE [LARGE SCALE GENOMIC DNA]</scope>
    <source>
        <strain evidence="2 3">YC6886</strain>
    </source>
</reference>
<protein>
    <submittedName>
        <fullName evidence="2">Ribosome-associated translation inhibitor RaiA</fullName>
    </submittedName>
</protein>
<keyword evidence="3" id="KW-1185">Reference proteome</keyword>
<organism evidence="2 3">
    <name type="scientific">Haloferula luteola</name>
    <dbReference type="NCBI Taxonomy" id="595692"/>
    <lineage>
        <taxon>Bacteria</taxon>
        <taxon>Pseudomonadati</taxon>
        <taxon>Verrucomicrobiota</taxon>
        <taxon>Verrucomicrobiia</taxon>
        <taxon>Verrucomicrobiales</taxon>
        <taxon>Verrucomicrobiaceae</taxon>
        <taxon>Haloferula</taxon>
    </lineage>
</organism>
<comment type="caution">
    <text evidence="2">The sequence shown here is derived from an EMBL/GenBank/DDBJ whole genome shotgun (WGS) entry which is preliminary data.</text>
</comment>
<accession>A0A840VN13</accession>
<evidence type="ECO:0000256" key="1">
    <source>
        <dbReference type="SAM" id="MobiDB-lite"/>
    </source>
</evidence>
<dbReference type="AlphaFoldDB" id="A0A840VN13"/>
<gene>
    <name evidence="2" type="ORF">HNR46_004273</name>
</gene>